<sequence length="84" mass="9675">MSHIVMMILLDDDFMLYDSKSQGRALSYEIRPFGTTNSRRNMGGTRKPKYHVRTLSPVRDVRLLSPAQSQLQETHFRLISCACT</sequence>
<evidence type="ECO:0000313" key="1">
    <source>
        <dbReference type="EMBL" id="VFQ95070.1"/>
    </source>
</evidence>
<name>A0A484N1Y7_9ASTE</name>
<organism evidence="1 2">
    <name type="scientific">Cuscuta campestris</name>
    <dbReference type="NCBI Taxonomy" id="132261"/>
    <lineage>
        <taxon>Eukaryota</taxon>
        <taxon>Viridiplantae</taxon>
        <taxon>Streptophyta</taxon>
        <taxon>Embryophyta</taxon>
        <taxon>Tracheophyta</taxon>
        <taxon>Spermatophyta</taxon>
        <taxon>Magnoliopsida</taxon>
        <taxon>eudicotyledons</taxon>
        <taxon>Gunneridae</taxon>
        <taxon>Pentapetalae</taxon>
        <taxon>asterids</taxon>
        <taxon>lamiids</taxon>
        <taxon>Solanales</taxon>
        <taxon>Convolvulaceae</taxon>
        <taxon>Cuscuteae</taxon>
        <taxon>Cuscuta</taxon>
        <taxon>Cuscuta subgen. Grammica</taxon>
        <taxon>Cuscuta sect. Cleistogrammica</taxon>
    </lineage>
</organism>
<evidence type="ECO:0000313" key="2">
    <source>
        <dbReference type="Proteomes" id="UP000595140"/>
    </source>
</evidence>
<gene>
    <name evidence="1" type="ORF">CCAM_LOCUS36846</name>
</gene>
<protein>
    <submittedName>
        <fullName evidence="1">Uncharacterized protein</fullName>
    </submittedName>
</protein>
<accession>A0A484N1Y7</accession>
<dbReference type="Proteomes" id="UP000595140">
    <property type="component" value="Unassembled WGS sequence"/>
</dbReference>
<reference evidence="1 2" key="1">
    <citation type="submission" date="2018-04" db="EMBL/GenBank/DDBJ databases">
        <authorList>
            <person name="Vogel A."/>
        </authorList>
    </citation>
    <scope>NUCLEOTIDE SEQUENCE [LARGE SCALE GENOMIC DNA]</scope>
</reference>
<keyword evidence="2" id="KW-1185">Reference proteome</keyword>
<proteinExistence type="predicted"/>
<dbReference type="EMBL" id="OOIL02005488">
    <property type="protein sequence ID" value="VFQ95070.1"/>
    <property type="molecule type" value="Genomic_DNA"/>
</dbReference>
<dbReference type="AlphaFoldDB" id="A0A484N1Y7"/>